<gene>
    <name evidence="2" type="ORF">C1H46_038600</name>
</gene>
<keyword evidence="3" id="KW-1185">Reference proteome</keyword>
<dbReference type="Proteomes" id="UP000315295">
    <property type="component" value="Unassembled WGS sequence"/>
</dbReference>
<evidence type="ECO:0000313" key="3">
    <source>
        <dbReference type="Proteomes" id="UP000315295"/>
    </source>
</evidence>
<proteinExistence type="predicted"/>
<comment type="caution">
    <text evidence="2">The sequence shown here is derived from an EMBL/GenBank/DDBJ whole genome shotgun (WGS) entry which is preliminary data.</text>
</comment>
<protein>
    <recommendedName>
        <fullName evidence="4">Knr4/Smi1-like domain-containing protein</fullName>
    </recommendedName>
</protein>
<feature type="region of interest" description="Disordered" evidence="1">
    <location>
        <begin position="1"/>
        <end position="25"/>
    </location>
</feature>
<evidence type="ECO:0000313" key="2">
    <source>
        <dbReference type="EMBL" id="TQD75870.1"/>
    </source>
</evidence>
<reference evidence="2 3" key="1">
    <citation type="journal article" date="2019" name="G3 (Bethesda)">
        <title>Sequencing of a Wild Apple (Malus baccata) Genome Unravels the Differences Between Cultivated and Wild Apple Species Regarding Disease Resistance and Cold Tolerance.</title>
        <authorList>
            <person name="Chen X."/>
        </authorList>
    </citation>
    <scope>NUCLEOTIDE SEQUENCE [LARGE SCALE GENOMIC DNA]</scope>
    <source>
        <strain evidence="3">cv. Shandingzi</strain>
        <tissue evidence="2">Leaves</tissue>
    </source>
</reference>
<name>A0A540KNU1_MALBA</name>
<dbReference type="EMBL" id="VIEB01001068">
    <property type="protein sequence ID" value="TQD75870.1"/>
    <property type="molecule type" value="Genomic_DNA"/>
</dbReference>
<dbReference type="AlphaFoldDB" id="A0A540KNU1"/>
<dbReference type="PANTHER" id="PTHR32011:SF6">
    <property type="entry name" value="KNR4_SMI1-LIKE DOMAIN-CONTAINING PROTEIN"/>
    <property type="match status" value="1"/>
</dbReference>
<organism evidence="2 3">
    <name type="scientific">Malus baccata</name>
    <name type="common">Siberian crab apple</name>
    <name type="synonym">Pyrus baccata</name>
    <dbReference type="NCBI Taxonomy" id="106549"/>
    <lineage>
        <taxon>Eukaryota</taxon>
        <taxon>Viridiplantae</taxon>
        <taxon>Streptophyta</taxon>
        <taxon>Embryophyta</taxon>
        <taxon>Tracheophyta</taxon>
        <taxon>Spermatophyta</taxon>
        <taxon>Magnoliopsida</taxon>
        <taxon>eudicotyledons</taxon>
        <taxon>Gunneridae</taxon>
        <taxon>Pentapetalae</taxon>
        <taxon>rosids</taxon>
        <taxon>fabids</taxon>
        <taxon>Rosales</taxon>
        <taxon>Rosaceae</taxon>
        <taxon>Amygdaloideae</taxon>
        <taxon>Maleae</taxon>
        <taxon>Malus</taxon>
    </lineage>
</organism>
<sequence>MAPSAATNHHTIISKLPPKPNSKSTTAAAKQPLVCFSVAAYAKSVVKHLHSSPHNIPIEQGLTDQELASLEAAFDFTFPPDLRTILQEGLPVGPAFPNWRSSSHQQLRILLSLPSRSLLRQVSNGTLWCESWGPKRSPRHRHSDADVANQLVMKAPVLVPIYRNCYVPSRPNVAGNPVLYIDAERVRVLSYDITRFFCQEFGFVHVPAWAPRAARRIEFWSEVVGREETRGWWSGEDLAECLEEVFWRLREGGWKEEEVKEMMMMDGCGEKVRSGPHMTGDGYDEAGVEWRVKVLSMVLLRGGWTKEDVMDSLGLEGTG</sequence>
<feature type="compositionally biased region" description="Polar residues" evidence="1">
    <location>
        <begin position="1"/>
        <end position="11"/>
    </location>
</feature>
<accession>A0A540KNU1</accession>
<evidence type="ECO:0000256" key="1">
    <source>
        <dbReference type="SAM" id="MobiDB-lite"/>
    </source>
</evidence>
<dbReference type="STRING" id="106549.A0A540KNU1"/>
<dbReference type="PANTHER" id="PTHR32011">
    <property type="entry name" value="OS08G0472400 PROTEIN"/>
    <property type="match status" value="1"/>
</dbReference>
<evidence type="ECO:0008006" key="4">
    <source>
        <dbReference type="Google" id="ProtNLM"/>
    </source>
</evidence>